<evidence type="ECO:0000313" key="2">
    <source>
        <dbReference type="Proteomes" id="UP000238479"/>
    </source>
</evidence>
<accession>A0A2P6PPV7</accession>
<reference evidence="1 2" key="1">
    <citation type="journal article" date="2018" name="Nat. Genet.">
        <title>The Rosa genome provides new insights in the design of modern roses.</title>
        <authorList>
            <person name="Bendahmane M."/>
        </authorList>
    </citation>
    <scope>NUCLEOTIDE SEQUENCE [LARGE SCALE GENOMIC DNA]</scope>
    <source>
        <strain evidence="2">cv. Old Blush</strain>
    </source>
</reference>
<dbReference type="Proteomes" id="UP000238479">
    <property type="component" value="Chromosome 6"/>
</dbReference>
<dbReference type="EMBL" id="PDCK01000044">
    <property type="protein sequence ID" value="PRQ23959.1"/>
    <property type="molecule type" value="Genomic_DNA"/>
</dbReference>
<gene>
    <name evidence="1" type="ORF">RchiOBHm_Chr6g0267121</name>
</gene>
<dbReference type="AlphaFoldDB" id="A0A2P6PPV7"/>
<comment type="caution">
    <text evidence="1">The sequence shown here is derived from an EMBL/GenBank/DDBJ whole genome shotgun (WGS) entry which is preliminary data.</text>
</comment>
<name>A0A2P6PPV7_ROSCH</name>
<organism evidence="1 2">
    <name type="scientific">Rosa chinensis</name>
    <name type="common">China rose</name>
    <dbReference type="NCBI Taxonomy" id="74649"/>
    <lineage>
        <taxon>Eukaryota</taxon>
        <taxon>Viridiplantae</taxon>
        <taxon>Streptophyta</taxon>
        <taxon>Embryophyta</taxon>
        <taxon>Tracheophyta</taxon>
        <taxon>Spermatophyta</taxon>
        <taxon>Magnoliopsida</taxon>
        <taxon>eudicotyledons</taxon>
        <taxon>Gunneridae</taxon>
        <taxon>Pentapetalae</taxon>
        <taxon>rosids</taxon>
        <taxon>fabids</taxon>
        <taxon>Rosales</taxon>
        <taxon>Rosaceae</taxon>
        <taxon>Rosoideae</taxon>
        <taxon>Rosoideae incertae sedis</taxon>
        <taxon>Rosa</taxon>
    </lineage>
</organism>
<proteinExistence type="predicted"/>
<keyword evidence="2" id="KW-1185">Reference proteome</keyword>
<evidence type="ECO:0000313" key="1">
    <source>
        <dbReference type="EMBL" id="PRQ23959.1"/>
    </source>
</evidence>
<protein>
    <submittedName>
        <fullName evidence="1">Uncharacterized protein</fullName>
    </submittedName>
</protein>
<sequence length="130" mass="14204">MRESRSTWCFNSKENIIYGGTLSFAVEIELLYGWCAAEIASGEAQRKRAQLILRGGELSGREAQLSGEALRLPNCSAEVPREVLLSGDWPAVMLGGGFQRCIPAVKFSGELVAELDSEVRRRTSNGAARQ</sequence>
<dbReference type="Gramene" id="PRQ23959">
    <property type="protein sequence ID" value="PRQ23959"/>
    <property type="gene ID" value="RchiOBHm_Chr6g0267121"/>
</dbReference>